<protein>
    <recommendedName>
        <fullName evidence="5">Myb-like domain-containing protein</fullName>
    </recommendedName>
</protein>
<keyword evidence="3" id="KW-0143">Chaperone</keyword>
<dbReference type="Gene3D" id="1.10.10.60">
    <property type="entry name" value="Homeodomain-like"/>
    <property type="match status" value="1"/>
</dbReference>
<dbReference type="PANTHER" id="PTHR43999">
    <property type="entry name" value="DNAJ HOMOLOG SUBFAMILY C MEMBER 2"/>
    <property type="match status" value="1"/>
</dbReference>
<dbReference type="PROSITE" id="PS50090">
    <property type="entry name" value="MYB_LIKE"/>
    <property type="match status" value="1"/>
</dbReference>
<accession>A0ABD6EGU7</accession>
<keyword evidence="7" id="KW-1185">Reference proteome</keyword>
<dbReference type="AlphaFoldDB" id="A0ABD6EGU7"/>
<evidence type="ECO:0000256" key="3">
    <source>
        <dbReference type="ARBA" id="ARBA00023186"/>
    </source>
</evidence>
<dbReference type="CDD" id="cd00167">
    <property type="entry name" value="SANT"/>
    <property type="match status" value="1"/>
</dbReference>
<dbReference type="GO" id="GO:0005634">
    <property type="term" value="C:nucleus"/>
    <property type="evidence" value="ECO:0007669"/>
    <property type="project" value="UniProtKB-SubCell"/>
</dbReference>
<dbReference type="Proteomes" id="UP001608902">
    <property type="component" value="Unassembled WGS sequence"/>
</dbReference>
<gene>
    <name evidence="6" type="ORF">AB6A40_005929</name>
</gene>
<dbReference type="SMART" id="SM00717">
    <property type="entry name" value="SANT"/>
    <property type="match status" value="1"/>
</dbReference>
<dbReference type="EMBL" id="JBGFUD010003967">
    <property type="protein sequence ID" value="MFH4979220.1"/>
    <property type="molecule type" value="Genomic_DNA"/>
</dbReference>
<evidence type="ECO:0000313" key="7">
    <source>
        <dbReference type="Proteomes" id="UP001608902"/>
    </source>
</evidence>
<comment type="caution">
    <text evidence="6">The sequence shown here is derived from an EMBL/GenBank/DDBJ whole genome shotgun (WGS) entry which is preliminary data.</text>
</comment>
<evidence type="ECO:0000313" key="6">
    <source>
        <dbReference type="EMBL" id="MFH4979220.1"/>
    </source>
</evidence>
<feature type="domain" description="Myb-like" evidence="5">
    <location>
        <begin position="32"/>
        <end position="77"/>
    </location>
</feature>
<sequence length="87" mass="9843">MATLESRPSMAGQTNVVTGVVVVDDGPVEVEWTANEQKALEMALRKYPASDPERWENIACFVGRTKKDCIKRFKYLAELVRRKKAQS</sequence>
<proteinExistence type="predicted"/>
<dbReference type="SUPFAM" id="SSF46689">
    <property type="entry name" value="Homeodomain-like"/>
    <property type="match status" value="1"/>
</dbReference>
<dbReference type="InterPro" id="IPR044634">
    <property type="entry name" value="Zuotin/DnaJC2"/>
</dbReference>
<dbReference type="InterPro" id="IPR009057">
    <property type="entry name" value="Homeodomain-like_sf"/>
</dbReference>
<evidence type="ECO:0000256" key="2">
    <source>
        <dbReference type="ARBA" id="ARBA00022737"/>
    </source>
</evidence>
<keyword evidence="2" id="KW-0677">Repeat</keyword>
<reference evidence="6 7" key="1">
    <citation type="submission" date="2024-08" db="EMBL/GenBank/DDBJ databases">
        <title>Gnathostoma spinigerum genome.</title>
        <authorList>
            <person name="Gonzalez-Bertolin B."/>
            <person name="Monzon S."/>
            <person name="Zaballos A."/>
            <person name="Jimenez P."/>
            <person name="Dekumyoy P."/>
            <person name="Varona S."/>
            <person name="Cuesta I."/>
            <person name="Sumanam S."/>
            <person name="Adisakwattana P."/>
            <person name="Gasser R.B."/>
            <person name="Hernandez-Gonzalez A."/>
            <person name="Young N.D."/>
            <person name="Perteguer M.J."/>
        </authorList>
    </citation>
    <scope>NUCLEOTIDE SEQUENCE [LARGE SCALE GENOMIC DNA]</scope>
    <source>
        <strain evidence="6">AL3</strain>
        <tissue evidence="6">Liver</tissue>
    </source>
</reference>
<dbReference type="FunFam" id="1.10.10.60:FF:000180">
    <property type="entry name" value="DnaJ (Hsp40) homolog, subfamily C, member 2"/>
    <property type="match status" value="1"/>
</dbReference>
<keyword evidence="4" id="KW-0539">Nucleus</keyword>
<organism evidence="6 7">
    <name type="scientific">Gnathostoma spinigerum</name>
    <dbReference type="NCBI Taxonomy" id="75299"/>
    <lineage>
        <taxon>Eukaryota</taxon>
        <taxon>Metazoa</taxon>
        <taxon>Ecdysozoa</taxon>
        <taxon>Nematoda</taxon>
        <taxon>Chromadorea</taxon>
        <taxon>Rhabditida</taxon>
        <taxon>Spirurina</taxon>
        <taxon>Gnathostomatomorpha</taxon>
        <taxon>Gnathostomatoidea</taxon>
        <taxon>Gnathostomatidae</taxon>
        <taxon>Gnathostoma</taxon>
    </lineage>
</organism>
<evidence type="ECO:0000256" key="4">
    <source>
        <dbReference type="ARBA" id="ARBA00023242"/>
    </source>
</evidence>
<dbReference type="PANTHER" id="PTHR43999:SF1">
    <property type="entry name" value="DNAJ HOMOLOG SUBFAMILY C MEMBER 2"/>
    <property type="match status" value="1"/>
</dbReference>
<evidence type="ECO:0000259" key="5">
    <source>
        <dbReference type="PROSITE" id="PS50090"/>
    </source>
</evidence>
<comment type="subcellular location">
    <subcellularLocation>
        <location evidence="1">Nucleus</location>
    </subcellularLocation>
</comment>
<name>A0ABD6EGU7_9BILA</name>
<dbReference type="InterPro" id="IPR001005">
    <property type="entry name" value="SANT/Myb"/>
</dbReference>
<evidence type="ECO:0000256" key="1">
    <source>
        <dbReference type="ARBA" id="ARBA00004123"/>
    </source>
</evidence>
<dbReference type="Pfam" id="PF23082">
    <property type="entry name" value="Myb_DNA-binding_2"/>
    <property type="match status" value="1"/>
</dbReference>